<dbReference type="HOGENOM" id="CLU_046574_1_0_1"/>
<name>B6QNW7_TALMQ</name>
<keyword evidence="3" id="KW-0479">Metal-binding</keyword>
<dbReference type="AlphaFoldDB" id="B6QNW7"/>
<gene>
    <name evidence="8" type="ORF">PMAA_049910</name>
</gene>
<keyword evidence="6" id="KW-0408">Iron</keyword>
<dbReference type="GO" id="GO:0051213">
    <property type="term" value="F:dioxygenase activity"/>
    <property type="evidence" value="ECO:0007669"/>
    <property type="project" value="UniProtKB-KW"/>
</dbReference>
<dbReference type="InterPro" id="IPR003819">
    <property type="entry name" value="TauD/TfdA-like"/>
</dbReference>
<accession>B6QNW7</accession>
<evidence type="ECO:0000256" key="3">
    <source>
        <dbReference type="ARBA" id="ARBA00022723"/>
    </source>
</evidence>
<protein>
    <recommendedName>
        <fullName evidence="7">TauD/TfdA-like domain-containing protein</fullName>
    </recommendedName>
</protein>
<comment type="similarity">
    <text evidence="2">Belongs to the TfdA dioxygenase family.</text>
</comment>
<dbReference type="OrthoDB" id="93019at2759"/>
<evidence type="ECO:0000313" key="8">
    <source>
        <dbReference type="EMBL" id="EEA21193.1"/>
    </source>
</evidence>
<dbReference type="Gene3D" id="3.60.130.10">
    <property type="entry name" value="Clavaminate synthase-like"/>
    <property type="match status" value="1"/>
</dbReference>
<evidence type="ECO:0000313" key="9">
    <source>
        <dbReference type="Proteomes" id="UP000001294"/>
    </source>
</evidence>
<evidence type="ECO:0000256" key="2">
    <source>
        <dbReference type="ARBA" id="ARBA00005896"/>
    </source>
</evidence>
<evidence type="ECO:0000256" key="5">
    <source>
        <dbReference type="ARBA" id="ARBA00023002"/>
    </source>
</evidence>
<sequence>MDETTSFQVTVLPRGSEAKYNFGAVITGVDLNDISDDDPERLKAAVWRHKVVIIKDQSNLDPKKQWELITRLDPKAKDGHSHGSIDKFRAKGGREVVGIPGAENVRLIGKGFQGTDHYGIKNHTVERGLSNDFHAIPPSTSDLENGITRFQRWHIDAPLYDRDPTWFTSLRCIKLPRGDDLTIERADGSGLNMKCPPGRTAFFSTSQLYSLLTPEEKKLVDHSWVEYAPYPYKWIQRCKGNSNGLGLAAGGERLSIEELGEFDPAAVKKVNPLTGEKAFQVHGICARHLFLRSSSSEPPPPRVIEDVEGIRRFVLNIQRRILRPEYILLAPVEEGDMLIWHNYGLFHSAIDYPAKLGPRTMHQANISGSIGPRGPDIVRTESITISRQSISICKYVTVPTPEPALGVGTAFNTEESAEDFVAGSTPSLLGLIECMGMRLYEDNRSIFEEFLGRLALYIHKRSGADWAP</sequence>
<organism evidence="8 9">
    <name type="scientific">Talaromyces marneffei (strain ATCC 18224 / CBS 334.59 / QM 7333)</name>
    <name type="common">Penicillium marneffei</name>
    <dbReference type="NCBI Taxonomy" id="441960"/>
    <lineage>
        <taxon>Eukaryota</taxon>
        <taxon>Fungi</taxon>
        <taxon>Dikarya</taxon>
        <taxon>Ascomycota</taxon>
        <taxon>Pezizomycotina</taxon>
        <taxon>Eurotiomycetes</taxon>
        <taxon>Eurotiomycetidae</taxon>
        <taxon>Eurotiales</taxon>
        <taxon>Trichocomaceae</taxon>
        <taxon>Talaromyces</taxon>
        <taxon>Talaromyces sect. Talaromyces</taxon>
    </lineage>
</organism>
<dbReference type="PANTHER" id="PTHR43779:SF2">
    <property type="entry name" value="ALPHA-KETOGLUTARATE-DEPENDENT XANTHINE DIOXYGENASE XAN1"/>
    <property type="match status" value="1"/>
</dbReference>
<dbReference type="SUPFAM" id="SSF51197">
    <property type="entry name" value="Clavaminate synthase-like"/>
    <property type="match status" value="1"/>
</dbReference>
<keyword evidence="9" id="KW-1185">Reference proteome</keyword>
<proteinExistence type="inferred from homology"/>
<evidence type="ECO:0000256" key="1">
    <source>
        <dbReference type="ARBA" id="ARBA00001954"/>
    </source>
</evidence>
<dbReference type="EMBL" id="DS995904">
    <property type="protein sequence ID" value="EEA21193.1"/>
    <property type="molecule type" value="Genomic_DNA"/>
</dbReference>
<feature type="domain" description="TauD/TfdA-like" evidence="7">
    <location>
        <begin position="21"/>
        <end position="363"/>
    </location>
</feature>
<dbReference type="Pfam" id="PF02668">
    <property type="entry name" value="TauD"/>
    <property type="match status" value="1"/>
</dbReference>
<dbReference type="InterPro" id="IPR042098">
    <property type="entry name" value="TauD-like_sf"/>
</dbReference>
<dbReference type="InterPro" id="IPR051178">
    <property type="entry name" value="TfdA_dioxygenase"/>
</dbReference>
<reference evidence="9" key="1">
    <citation type="journal article" date="2015" name="Genome Announc.">
        <title>Genome sequence of the AIDS-associated pathogen Penicillium marneffei (ATCC18224) and its near taxonomic relative Talaromyces stipitatus (ATCC10500).</title>
        <authorList>
            <person name="Nierman W.C."/>
            <person name="Fedorova-Abrams N.D."/>
            <person name="Andrianopoulos A."/>
        </authorList>
    </citation>
    <scope>NUCLEOTIDE SEQUENCE [LARGE SCALE GENOMIC DNA]</scope>
    <source>
        <strain evidence="9">ATCC 18224 / CBS 334.59 / QM 7333</strain>
    </source>
</reference>
<keyword evidence="4" id="KW-0223">Dioxygenase</keyword>
<dbReference type="GO" id="GO:0046872">
    <property type="term" value="F:metal ion binding"/>
    <property type="evidence" value="ECO:0007669"/>
    <property type="project" value="UniProtKB-KW"/>
</dbReference>
<dbReference type="STRING" id="441960.B6QNW7"/>
<keyword evidence="5" id="KW-0560">Oxidoreductase</keyword>
<dbReference type="PANTHER" id="PTHR43779">
    <property type="entry name" value="DIOXYGENASE RV0097-RELATED"/>
    <property type="match status" value="1"/>
</dbReference>
<dbReference type="VEuPathDB" id="FungiDB:PMAA_049910"/>
<evidence type="ECO:0000256" key="6">
    <source>
        <dbReference type="ARBA" id="ARBA00023004"/>
    </source>
</evidence>
<comment type="cofactor">
    <cofactor evidence="1">
        <name>Fe(2+)</name>
        <dbReference type="ChEBI" id="CHEBI:29033"/>
    </cofactor>
</comment>
<evidence type="ECO:0000259" key="7">
    <source>
        <dbReference type="Pfam" id="PF02668"/>
    </source>
</evidence>
<evidence type="ECO:0000256" key="4">
    <source>
        <dbReference type="ARBA" id="ARBA00022964"/>
    </source>
</evidence>
<dbReference type="Proteomes" id="UP000001294">
    <property type="component" value="Unassembled WGS sequence"/>
</dbReference>
<dbReference type="PhylomeDB" id="B6QNW7"/>